<comment type="caution">
    <text evidence="2">The sequence shown here is derived from an EMBL/GenBank/DDBJ whole genome shotgun (WGS) entry which is preliminary data.</text>
</comment>
<feature type="compositionally biased region" description="Low complexity" evidence="1">
    <location>
        <begin position="19"/>
        <end position="30"/>
    </location>
</feature>
<proteinExistence type="predicted"/>
<evidence type="ECO:0000256" key="1">
    <source>
        <dbReference type="SAM" id="MobiDB-lite"/>
    </source>
</evidence>
<reference evidence="2" key="1">
    <citation type="submission" date="2022-08" db="EMBL/GenBank/DDBJ databases">
        <title>A Global Phylogenomic Analysis of the Shiitake Genus Lentinula.</title>
        <authorList>
            <consortium name="DOE Joint Genome Institute"/>
            <person name="Sierra-Patev S."/>
            <person name="Min B."/>
            <person name="Naranjo-Ortiz M."/>
            <person name="Looney B."/>
            <person name="Konkel Z."/>
            <person name="Slot J.C."/>
            <person name="Sakamoto Y."/>
            <person name="Steenwyk J.L."/>
            <person name="Rokas A."/>
            <person name="Carro J."/>
            <person name="Camarero S."/>
            <person name="Ferreira P."/>
            <person name="Molpeceres G."/>
            <person name="Ruiz-Duenas F.J."/>
            <person name="Serrano A."/>
            <person name="Henrissat B."/>
            <person name="Drula E."/>
            <person name="Hughes K.W."/>
            <person name="Mata J.L."/>
            <person name="Ishikawa N.K."/>
            <person name="Vargas-Isla R."/>
            <person name="Ushijima S."/>
            <person name="Smith C.A."/>
            <person name="Ahrendt S."/>
            <person name="Andreopoulos W."/>
            <person name="He G."/>
            <person name="Labutti K."/>
            <person name="Lipzen A."/>
            <person name="Ng V."/>
            <person name="Riley R."/>
            <person name="Sandor L."/>
            <person name="Barry K."/>
            <person name="Martinez A.T."/>
            <person name="Xiao Y."/>
            <person name="Gibbons J.G."/>
            <person name="Terashima K."/>
            <person name="Grigoriev I.V."/>
            <person name="Hibbett D.S."/>
        </authorList>
    </citation>
    <scope>NUCLEOTIDE SEQUENCE</scope>
    <source>
        <strain evidence="2">JLM2183</strain>
    </source>
</reference>
<feature type="compositionally biased region" description="Low complexity" evidence="1">
    <location>
        <begin position="350"/>
        <end position="360"/>
    </location>
</feature>
<keyword evidence="3" id="KW-1185">Reference proteome</keyword>
<organism evidence="2 3">
    <name type="scientific">Lentinula aciculospora</name>
    <dbReference type="NCBI Taxonomy" id="153920"/>
    <lineage>
        <taxon>Eukaryota</taxon>
        <taxon>Fungi</taxon>
        <taxon>Dikarya</taxon>
        <taxon>Basidiomycota</taxon>
        <taxon>Agaricomycotina</taxon>
        <taxon>Agaricomycetes</taxon>
        <taxon>Agaricomycetidae</taxon>
        <taxon>Agaricales</taxon>
        <taxon>Marasmiineae</taxon>
        <taxon>Omphalotaceae</taxon>
        <taxon>Lentinula</taxon>
    </lineage>
</organism>
<feature type="region of interest" description="Disordered" evidence="1">
    <location>
        <begin position="1"/>
        <end position="42"/>
    </location>
</feature>
<name>A0A9W9DGF0_9AGAR</name>
<feature type="compositionally biased region" description="Basic residues" evidence="1">
    <location>
        <begin position="1"/>
        <end position="10"/>
    </location>
</feature>
<dbReference type="AlphaFoldDB" id="A0A9W9DGF0"/>
<protein>
    <submittedName>
        <fullName evidence="2">Uncharacterized protein</fullName>
    </submittedName>
</protein>
<dbReference type="EMBL" id="JAOTPV010000033">
    <property type="protein sequence ID" value="KAJ4469300.1"/>
    <property type="molecule type" value="Genomic_DNA"/>
</dbReference>
<accession>A0A9W9DGF0</accession>
<evidence type="ECO:0000313" key="3">
    <source>
        <dbReference type="Proteomes" id="UP001150266"/>
    </source>
</evidence>
<evidence type="ECO:0000313" key="2">
    <source>
        <dbReference type="EMBL" id="KAJ4469300.1"/>
    </source>
</evidence>
<dbReference type="Proteomes" id="UP001150266">
    <property type="component" value="Unassembled WGS sequence"/>
</dbReference>
<dbReference type="OrthoDB" id="3133596at2759"/>
<feature type="region of interest" description="Disordered" evidence="1">
    <location>
        <begin position="300"/>
        <end position="360"/>
    </location>
</feature>
<sequence>MFPKPFTHKSTHIDNAEESASPDNSDSFSSYAPQGPPSERSERLITSVESNIRDTIPRNVLSKEKLADWVRINVYAVAPDGMRCIVSLVELLATNPTDVELCHAIEAAIKRKLLRTNEFCFGLQPGTLSFNSRYNVFLLRVDLHKWYDHGGIIFVPVEDNILDSIEKLVGHNISCFADPSKRKSFKDVEVLNRKRYKYRLVVLHMEPNSRTISRQQLVNGKDTGTASVHSYPFQDDCFQNIESHLNPCFALAHACHQINKGLAKKKYTLNDLNWRPELKRVLEITEGWEDYEVVPKEFLNAKPPVPRPPTPTPLPSGSARLKKQGSARPLGSATASRAAGKAPPLHLRLSQQQSSTSRSQFPLARHWHCLEIRT</sequence>
<feature type="compositionally biased region" description="Pro residues" evidence="1">
    <location>
        <begin position="303"/>
        <end position="314"/>
    </location>
</feature>
<gene>
    <name evidence="2" type="ORF">J3R30DRAFT_3553219</name>
</gene>